<dbReference type="Pfam" id="PF25273">
    <property type="entry name" value="DUF7869"/>
    <property type="match status" value="1"/>
</dbReference>
<protein>
    <submittedName>
        <fullName evidence="2">39355_t:CDS:1</fullName>
    </submittedName>
</protein>
<dbReference type="EMBL" id="CAJVQB010083812">
    <property type="protein sequence ID" value="CAG8846505.1"/>
    <property type="molecule type" value="Genomic_DNA"/>
</dbReference>
<keyword evidence="3" id="KW-1185">Reference proteome</keyword>
<organism evidence="2 3">
    <name type="scientific">Gigaspora margarita</name>
    <dbReference type="NCBI Taxonomy" id="4874"/>
    <lineage>
        <taxon>Eukaryota</taxon>
        <taxon>Fungi</taxon>
        <taxon>Fungi incertae sedis</taxon>
        <taxon>Mucoromycota</taxon>
        <taxon>Glomeromycotina</taxon>
        <taxon>Glomeromycetes</taxon>
        <taxon>Diversisporales</taxon>
        <taxon>Gigasporaceae</taxon>
        <taxon>Gigaspora</taxon>
    </lineage>
</organism>
<dbReference type="PANTHER" id="PTHR34415">
    <property type="entry name" value="INTEGRASE CATALYTIC DOMAIN-CONTAINING PROTEIN"/>
    <property type="match status" value="1"/>
</dbReference>
<sequence length="177" mass="20766">NEFLQGAGKGANTTINLVYNGLQQFYNHEKHLKLTLVGIYDMVEVNFMVTEHMKFIYDRYFGNIKTLFQKTVINIVDDVQKVVNKSTKNGANNRICYNNGEEWAYYDFSKFLKPHFKELLEILKYNHFLFTSKDLGKVLCQTKTYSTYSTFNILKNRFNVNEVLDKIPLKSLSKKCQ</sequence>
<reference evidence="2 3" key="1">
    <citation type="submission" date="2021-06" db="EMBL/GenBank/DDBJ databases">
        <authorList>
            <person name="Kallberg Y."/>
            <person name="Tangrot J."/>
            <person name="Rosling A."/>
        </authorList>
    </citation>
    <scope>NUCLEOTIDE SEQUENCE [LARGE SCALE GENOMIC DNA]</scope>
    <source>
        <strain evidence="2 3">120-4 pot B 10/14</strain>
    </source>
</reference>
<gene>
    <name evidence="2" type="ORF">GMARGA_LOCUS38195</name>
</gene>
<name>A0ABN7X5L9_GIGMA</name>
<comment type="caution">
    <text evidence="2">The sequence shown here is derived from an EMBL/GenBank/DDBJ whole genome shotgun (WGS) entry which is preliminary data.</text>
</comment>
<dbReference type="InterPro" id="IPR057191">
    <property type="entry name" value="DUF7869"/>
</dbReference>
<feature type="domain" description="DUF7869" evidence="1">
    <location>
        <begin position="37"/>
        <end position="147"/>
    </location>
</feature>
<evidence type="ECO:0000313" key="2">
    <source>
        <dbReference type="EMBL" id="CAG8846505.1"/>
    </source>
</evidence>
<dbReference type="PANTHER" id="PTHR34415:SF1">
    <property type="entry name" value="INTEGRASE CATALYTIC DOMAIN-CONTAINING PROTEIN"/>
    <property type="match status" value="1"/>
</dbReference>
<accession>A0ABN7X5L9</accession>
<evidence type="ECO:0000313" key="3">
    <source>
        <dbReference type="Proteomes" id="UP000789901"/>
    </source>
</evidence>
<evidence type="ECO:0000259" key="1">
    <source>
        <dbReference type="Pfam" id="PF25273"/>
    </source>
</evidence>
<dbReference type="Proteomes" id="UP000789901">
    <property type="component" value="Unassembled WGS sequence"/>
</dbReference>
<proteinExistence type="predicted"/>
<feature type="non-terminal residue" evidence="2">
    <location>
        <position position="177"/>
    </location>
</feature>
<feature type="non-terminal residue" evidence="2">
    <location>
        <position position="1"/>
    </location>
</feature>